<feature type="non-terminal residue" evidence="1">
    <location>
        <position position="246"/>
    </location>
</feature>
<accession>X1SZ94</accession>
<comment type="caution">
    <text evidence="1">The sequence shown here is derived from an EMBL/GenBank/DDBJ whole genome shotgun (WGS) entry which is preliminary data.</text>
</comment>
<reference evidence="1" key="1">
    <citation type="journal article" date="2014" name="Front. Microbiol.">
        <title>High frequency of phylogenetically diverse reductive dehalogenase-homologous genes in deep subseafloor sedimentary metagenomes.</title>
        <authorList>
            <person name="Kawai M."/>
            <person name="Futagami T."/>
            <person name="Toyoda A."/>
            <person name="Takaki Y."/>
            <person name="Nishi S."/>
            <person name="Hori S."/>
            <person name="Arai W."/>
            <person name="Tsubouchi T."/>
            <person name="Morono Y."/>
            <person name="Uchiyama I."/>
            <person name="Ito T."/>
            <person name="Fujiyama A."/>
            <person name="Inagaki F."/>
            <person name="Takami H."/>
        </authorList>
    </citation>
    <scope>NUCLEOTIDE SEQUENCE</scope>
    <source>
        <strain evidence="1">Expedition CK06-06</strain>
    </source>
</reference>
<feature type="non-terminal residue" evidence="1">
    <location>
        <position position="1"/>
    </location>
</feature>
<dbReference type="EMBL" id="BARW01011363">
    <property type="protein sequence ID" value="GAI73139.1"/>
    <property type="molecule type" value="Genomic_DNA"/>
</dbReference>
<dbReference type="AlphaFoldDB" id="X1SZ94"/>
<protein>
    <submittedName>
        <fullName evidence="1">Uncharacterized protein</fullName>
    </submittedName>
</protein>
<sequence length="246" mass="27141">IAGWQAASGFDSGAECNRLWAVDEDSASELYSCCDSGASAAPAGCSYSTTSYTPNPSNYVYVEENLTDYPGIDLTDSQLEVHIGCDAPGADDYCFWDEINVTGYLDFNPSILASSGDSQDWKYRQTDSSGLDGWWEYELEINDSYELGFYSTVSRSYRDGYVGSTGYDTFEILPGHPTILFTAAQPNITKPNATVRIQANITDNDVIDSAYVNITTPSGTSYYQQMSRVGFTQEYYYNFDLADELG</sequence>
<organism evidence="1">
    <name type="scientific">marine sediment metagenome</name>
    <dbReference type="NCBI Taxonomy" id="412755"/>
    <lineage>
        <taxon>unclassified sequences</taxon>
        <taxon>metagenomes</taxon>
        <taxon>ecological metagenomes</taxon>
    </lineage>
</organism>
<name>X1SZ94_9ZZZZ</name>
<proteinExistence type="predicted"/>
<gene>
    <name evidence="1" type="ORF">S12H4_21945</name>
</gene>
<evidence type="ECO:0000313" key="1">
    <source>
        <dbReference type="EMBL" id="GAI73139.1"/>
    </source>
</evidence>